<proteinExistence type="inferred from homology"/>
<keyword evidence="12" id="KW-0472">Membrane</keyword>
<evidence type="ECO:0000256" key="11">
    <source>
        <dbReference type="ARBA" id="ARBA00023128"/>
    </source>
</evidence>
<keyword evidence="6" id="KW-0679">Respiratory chain</keyword>
<dbReference type="EMBL" id="JH431865">
    <property type="status" value="NOT_ANNOTATED_CDS"/>
    <property type="molecule type" value="Genomic_DNA"/>
</dbReference>
<sequence>MVASPHGKRPYEIPDWRKFKVEDSPELVRVQQMLAQKGLKDPWLRNEVWRYVPTRGTYWGNFGYYFGRGMLYGLIAAAATIAITEVTGLAKHHGDHGNGNGDSHHDKEEMSE</sequence>
<feature type="compositionally biased region" description="Basic and acidic residues" evidence="15">
    <location>
        <begin position="102"/>
        <end position="112"/>
    </location>
</feature>
<dbReference type="GO" id="GO:0022900">
    <property type="term" value="P:electron transport chain"/>
    <property type="evidence" value="ECO:0007669"/>
    <property type="project" value="InterPro"/>
</dbReference>
<evidence type="ECO:0000256" key="5">
    <source>
        <dbReference type="ARBA" id="ARBA00022448"/>
    </source>
</evidence>
<reference evidence="16" key="2">
    <citation type="submission" date="2015-02" db="UniProtKB">
        <authorList>
            <consortium name="EnsemblMetazoa"/>
        </authorList>
    </citation>
    <scope>IDENTIFICATION</scope>
</reference>
<keyword evidence="11" id="KW-0496">Mitochondrion</keyword>
<feature type="region of interest" description="Disordered" evidence="15">
    <location>
        <begin position="90"/>
        <end position="112"/>
    </location>
</feature>
<keyword evidence="5" id="KW-0813">Transport</keyword>
<dbReference type="PhylomeDB" id="T1J5I5"/>
<dbReference type="PANTHER" id="PTHR15082">
    <property type="entry name" value="NADH-UBIQUINONE OXIDOREDUCTASE B12 SUBUNIT"/>
    <property type="match status" value="1"/>
</dbReference>
<evidence type="ECO:0000256" key="1">
    <source>
        <dbReference type="ARBA" id="ARBA00003195"/>
    </source>
</evidence>
<dbReference type="Proteomes" id="UP000014500">
    <property type="component" value="Unassembled WGS sequence"/>
</dbReference>
<evidence type="ECO:0000256" key="10">
    <source>
        <dbReference type="ARBA" id="ARBA00022989"/>
    </source>
</evidence>
<evidence type="ECO:0000256" key="12">
    <source>
        <dbReference type="ARBA" id="ARBA00023136"/>
    </source>
</evidence>
<organism evidence="16 17">
    <name type="scientific">Strigamia maritima</name>
    <name type="common">European centipede</name>
    <name type="synonym">Geophilus maritimus</name>
    <dbReference type="NCBI Taxonomy" id="126957"/>
    <lineage>
        <taxon>Eukaryota</taxon>
        <taxon>Metazoa</taxon>
        <taxon>Ecdysozoa</taxon>
        <taxon>Arthropoda</taxon>
        <taxon>Myriapoda</taxon>
        <taxon>Chilopoda</taxon>
        <taxon>Pleurostigmophora</taxon>
        <taxon>Geophilomorpha</taxon>
        <taxon>Linotaeniidae</taxon>
        <taxon>Strigamia</taxon>
    </lineage>
</organism>
<evidence type="ECO:0000256" key="8">
    <source>
        <dbReference type="ARBA" id="ARBA00022792"/>
    </source>
</evidence>
<dbReference type="STRING" id="126957.T1J5I5"/>
<dbReference type="EnsemblMetazoa" id="SMAR008887-RA">
    <property type="protein sequence ID" value="SMAR008887-PA"/>
    <property type="gene ID" value="SMAR008887"/>
</dbReference>
<evidence type="ECO:0000256" key="13">
    <source>
        <dbReference type="ARBA" id="ARBA00030217"/>
    </source>
</evidence>
<keyword evidence="7" id="KW-0812">Transmembrane</keyword>
<evidence type="ECO:0000313" key="17">
    <source>
        <dbReference type="Proteomes" id="UP000014500"/>
    </source>
</evidence>
<evidence type="ECO:0000256" key="7">
    <source>
        <dbReference type="ARBA" id="ARBA00022692"/>
    </source>
</evidence>
<dbReference type="InterPro" id="IPR012576">
    <property type="entry name" value="NDUFB3"/>
</dbReference>
<reference evidence="17" key="1">
    <citation type="submission" date="2011-05" db="EMBL/GenBank/DDBJ databases">
        <authorList>
            <person name="Richards S.R."/>
            <person name="Qu J."/>
            <person name="Jiang H."/>
            <person name="Jhangiani S.N."/>
            <person name="Agravi P."/>
            <person name="Goodspeed R."/>
            <person name="Gross S."/>
            <person name="Mandapat C."/>
            <person name="Jackson L."/>
            <person name="Mathew T."/>
            <person name="Pu L."/>
            <person name="Thornton R."/>
            <person name="Saada N."/>
            <person name="Wilczek-Boney K.B."/>
            <person name="Lee S."/>
            <person name="Kovar C."/>
            <person name="Wu Y."/>
            <person name="Scherer S.E."/>
            <person name="Worley K.C."/>
            <person name="Muzny D.M."/>
            <person name="Gibbs R."/>
        </authorList>
    </citation>
    <scope>NUCLEOTIDE SEQUENCE</scope>
    <source>
        <strain evidence="17">Brora</strain>
    </source>
</reference>
<name>T1J5I5_STRMM</name>
<dbReference type="GO" id="GO:0032981">
    <property type="term" value="P:mitochondrial respiratory chain complex I assembly"/>
    <property type="evidence" value="ECO:0007669"/>
    <property type="project" value="TreeGrafter"/>
</dbReference>
<keyword evidence="8" id="KW-0999">Mitochondrion inner membrane</keyword>
<accession>T1J5I5</accession>
<dbReference type="HOGENOM" id="CLU_160226_1_0_1"/>
<dbReference type="Pfam" id="PF08122">
    <property type="entry name" value="NDUF_B12"/>
    <property type="match status" value="1"/>
</dbReference>
<keyword evidence="10" id="KW-1133">Transmembrane helix</keyword>
<evidence type="ECO:0000256" key="4">
    <source>
        <dbReference type="ARBA" id="ARBA00018680"/>
    </source>
</evidence>
<evidence type="ECO:0000256" key="9">
    <source>
        <dbReference type="ARBA" id="ARBA00022982"/>
    </source>
</evidence>
<keyword evidence="9" id="KW-0249">Electron transport</keyword>
<protein>
    <recommendedName>
        <fullName evidence="4">NADH dehydrogenase [ubiquinone] 1 beta subcomplex subunit 3</fullName>
    </recommendedName>
    <alternativeName>
        <fullName evidence="13">Complex I-B12</fullName>
    </alternativeName>
    <alternativeName>
        <fullName evidence="14">NADH-ubiquinone oxidoreductase B12 subunit</fullName>
    </alternativeName>
</protein>
<evidence type="ECO:0000256" key="3">
    <source>
        <dbReference type="ARBA" id="ARBA00005667"/>
    </source>
</evidence>
<comment type="subcellular location">
    <subcellularLocation>
        <location evidence="2">Mitochondrion inner membrane</location>
        <topology evidence="2">Single-pass membrane protein</topology>
        <orientation evidence="2">Matrix side</orientation>
    </subcellularLocation>
</comment>
<dbReference type="AlphaFoldDB" id="T1J5I5"/>
<evidence type="ECO:0000256" key="2">
    <source>
        <dbReference type="ARBA" id="ARBA00004298"/>
    </source>
</evidence>
<evidence type="ECO:0000256" key="15">
    <source>
        <dbReference type="SAM" id="MobiDB-lite"/>
    </source>
</evidence>
<keyword evidence="17" id="KW-1185">Reference proteome</keyword>
<evidence type="ECO:0000313" key="16">
    <source>
        <dbReference type="EnsemblMetazoa" id="SMAR008887-PA"/>
    </source>
</evidence>
<comment type="similarity">
    <text evidence="3">Belongs to the complex I NDUFB3 subunit family.</text>
</comment>
<evidence type="ECO:0000256" key="14">
    <source>
        <dbReference type="ARBA" id="ARBA00032688"/>
    </source>
</evidence>
<evidence type="ECO:0000256" key="6">
    <source>
        <dbReference type="ARBA" id="ARBA00022660"/>
    </source>
</evidence>
<dbReference type="eggNOG" id="KOG4631">
    <property type="taxonomic scope" value="Eukaryota"/>
</dbReference>
<dbReference type="GO" id="GO:0005743">
    <property type="term" value="C:mitochondrial inner membrane"/>
    <property type="evidence" value="ECO:0007669"/>
    <property type="project" value="UniProtKB-SubCell"/>
</dbReference>
<dbReference type="PANTHER" id="PTHR15082:SF2">
    <property type="entry name" value="NADH DEHYDROGENASE [UBIQUINONE] 1 BETA SUBCOMPLEX SUBUNIT 3"/>
    <property type="match status" value="1"/>
</dbReference>
<dbReference type="OMA" id="GWKYWVP"/>
<comment type="function">
    <text evidence="1">Accessory subunit of the mitochondrial membrane respiratory chain NADH dehydrogenase (Complex I), that is believed not to be involved in catalysis. Complex I functions in the transfer of electrons from NADH to the respiratory chain. The immediate electron acceptor for the enzyme is believed to be ubiquinone.</text>
</comment>